<evidence type="ECO:0000313" key="3">
    <source>
        <dbReference type="Proteomes" id="UP000271889"/>
    </source>
</evidence>
<keyword evidence="3" id="KW-1185">Reference proteome</keyword>
<reference evidence="2 3" key="1">
    <citation type="submission" date="2018-11" db="EMBL/GenBank/DDBJ databases">
        <authorList>
            <consortium name="Pathogen Informatics"/>
        </authorList>
    </citation>
    <scope>NUCLEOTIDE SEQUENCE [LARGE SCALE GENOMIC DNA]</scope>
</reference>
<keyword evidence="1" id="KW-1133">Transmembrane helix</keyword>
<proteinExistence type="predicted"/>
<protein>
    <recommendedName>
        <fullName evidence="4">GPI ethanolamine phosphate transferase 2</fullName>
    </recommendedName>
</protein>
<name>A0A3P6RC76_CYLGO</name>
<dbReference type="SUPFAM" id="SSF53649">
    <property type="entry name" value="Alkaline phosphatase-like"/>
    <property type="match status" value="1"/>
</dbReference>
<dbReference type="Pfam" id="PF01663">
    <property type="entry name" value="Phosphodiest"/>
    <property type="match status" value="1"/>
</dbReference>
<dbReference type="GO" id="GO:0006506">
    <property type="term" value="P:GPI anchor biosynthetic process"/>
    <property type="evidence" value="ECO:0007669"/>
    <property type="project" value="InterPro"/>
</dbReference>
<sequence>MNGRNKYLQKIGSHLFFRILFYGDDTWLRLFPNAFSESEGVTSFYVNDYTEVDNNVTRHLDAKLSDPRWDILILHYLGLDHIGHSLGGESSILISKLREMDKIAEQIFTTVLAHSPVLLVVMADHGMTTAGSHGGGSEAESWVPIVFLHSKIGVKRGGSLTELAKVQQVDLASTLPYFLKTEIPSSSVGLSLVPRLAQYWKLNEKTILSASLQSTKHFAKFMEDRALQRLYEVEEKLRCQEVRAYTAYVQSSQAAQITRQAQNEIIKSLEPTLGHLAYAGILLLIMVRGFARK</sequence>
<accession>A0A3P6RC76</accession>
<dbReference type="InterPro" id="IPR039527">
    <property type="entry name" value="PIGG/GPI7"/>
</dbReference>
<dbReference type="OrthoDB" id="272139at2759"/>
<dbReference type="Gene3D" id="3.40.720.10">
    <property type="entry name" value="Alkaline Phosphatase, subunit A"/>
    <property type="match status" value="1"/>
</dbReference>
<keyword evidence="1" id="KW-0472">Membrane</keyword>
<gene>
    <name evidence="2" type="ORF">CGOC_LOCUS1999</name>
</gene>
<dbReference type="PANTHER" id="PTHR23072:SF0">
    <property type="entry name" value="GPI ETHANOLAMINE PHOSPHATE TRANSFERASE 2"/>
    <property type="match status" value="1"/>
</dbReference>
<organism evidence="2 3">
    <name type="scientific">Cylicostephanus goldi</name>
    <name type="common">Nematode worm</name>
    <dbReference type="NCBI Taxonomy" id="71465"/>
    <lineage>
        <taxon>Eukaryota</taxon>
        <taxon>Metazoa</taxon>
        <taxon>Ecdysozoa</taxon>
        <taxon>Nematoda</taxon>
        <taxon>Chromadorea</taxon>
        <taxon>Rhabditida</taxon>
        <taxon>Rhabditina</taxon>
        <taxon>Rhabditomorpha</taxon>
        <taxon>Strongyloidea</taxon>
        <taxon>Strongylidae</taxon>
        <taxon>Cylicostephanus</taxon>
    </lineage>
</organism>
<keyword evidence="1" id="KW-0812">Transmembrane</keyword>
<dbReference type="InterPro" id="IPR017850">
    <property type="entry name" value="Alkaline_phosphatase_core_sf"/>
</dbReference>
<evidence type="ECO:0008006" key="4">
    <source>
        <dbReference type="Google" id="ProtNLM"/>
    </source>
</evidence>
<feature type="transmembrane region" description="Helical" evidence="1">
    <location>
        <begin position="273"/>
        <end position="291"/>
    </location>
</feature>
<dbReference type="Proteomes" id="UP000271889">
    <property type="component" value="Unassembled WGS sequence"/>
</dbReference>
<dbReference type="GO" id="GO:0051267">
    <property type="term" value="F:CP2 mannose-ethanolamine phosphotransferase activity"/>
    <property type="evidence" value="ECO:0007669"/>
    <property type="project" value="TreeGrafter"/>
</dbReference>
<dbReference type="AlphaFoldDB" id="A0A3P6RC76"/>
<dbReference type="PANTHER" id="PTHR23072">
    <property type="entry name" value="PHOSPHATIDYLINOSITOL GLYCAN-RELATED"/>
    <property type="match status" value="1"/>
</dbReference>
<evidence type="ECO:0000256" key="1">
    <source>
        <dbReference type="SAM" id="Phobius"/>
    </source>
</evidence>
<evidence type="ECO:0000313" key="2">
    <source>
        <dbReference type="EMBL" id="VDK51215.1"/>
    </source>
</evidence>
<dbReference type="GO" id="GO:0005789">
    <property type="term" value="C:endoplasmic reticulum membrane"/>
    <property type="evidence" value="ECO:0007669"/>
    <property type="project" value="TreeGrafter"/>
</dbReference>
<dbReference type="InterPro" id="IPR002591">
    <property type="entry name" value="Phosphodiest/P_Trfase"/>
</dbReference>
<dbReference type="EMBL" id="UYRV01004192">
    <property type="protein sequence ID" value="VDK51215.1"/>
    <property type="molecule type" value="Genomic_DNA"/>
</dbReference>